<keyword evidence="3" id="KW-1185">Reference proteome</keyword>
<name>A0AAQ3WK19_PASNO</name>
<dbReference type="Pfam" id="PF13961">
    <property type="entry name" value="DUF4219"/>
    <property type="match status" value="1"/>
</dbReference>
<gene>
    <name evidence="2" type="ORF">U9M48_013976</name>
</gene>
<dbReference type="Proteomes" id="UP001341281">
    <property type="component" value="Chromosome 03"/>
</dbReference>
<reference evidence="2 3" key="1">
    <citation type="submission" date="2024-02" db="EMBL/GenBank/DDBJ databases">
        <title>High-quality chromosome-scale genome assembly of Pensacola bahiagrass (Paspalum notatum Flugge var. saurae).</title>
        <authorList>
            <person name="Vega J.M."/>
            <person name="Podio M."/>
            <person name="Orjuela J."/>
            <person name="Siena L.A."/>
            <person name="Pessino S.C."/>
            <person name="Combes M.C."/>
            <person name="Mariac C."/>
            <person name="Albertini E."/>
            <person name="Pupilli F."/>
            <person name="Ortiz J.P.A."/>
            <person name="Leblanc O."/>
        </authorList>
    </citation>
    <scope>NUCLEOTIDE SEQUENCE [LARGE SCALE GENOMIC DNA]</scope>
    <source>
        <strain evidence="2">R1</strain>
        <tissue evidence="2">Leaf</tissue>
    </source>
</reference>
<feature type="domain" description="DUF4219" evidence="1">
    <location>
        <begin position="17"/>
        <end position="43"/>
    </location>
</feature>
<dbReference type="AlphaFoldDB" id="A0AAQ3WK19"/>
<proteinExistence type="predicted"/>
<protein>
    <recommendedName>
        <fullName evidence="1">DUF4219 domain-containing protein</fullName>
    </recommendedName>
</protein>
<accession>A0AAQ3WK19</accession>
<evidence type="ECO:0000313" key="3">
    <source>
        <dbReference type="Proteomes" id="UP001341281"/>
    </source>
</evidence>
<organism evidence="2 3">
    <name type="scientific">Paspalum notatum var. saurae</name>
    <dbReference type="NCBI Taxonomy" id="547442"/>
    <lineage>
        <taxon>Eukaryota</taxon>
        <taxon>Viridiplantae</taxon>
        <taxon>Streptophyta</taxon>
        <taxon>Embryophyta</taxon>
        <taxon>Tracheophyta</taxon>
        <taxon>Spermatophyta</taxon>
        <taxon>Magnoliopsida</taxon>
        <taxon>Liliopsida</taxon>
        <taxon>Poales</taxon>
        <taxon>Poaceae</taxon>
        <taxon>PACMAD clade</taxon>
        <taxon>Panicoideae</taxon>
        <taxon>Andropogonodae</taxon>
        <taxon>Paspaleae</taxon>
        <taxon>Paspalinae</taxon>
        <taxon>Paspalum</taxon>
    </lineage>
</organism>
<dbReference type="InterPro" id="IPR025314">
    <property type="entry name" value="DUF4219"/>
</dbReference>
<dbReference type="EMBL" id="CP144747">
    <property type="protein sequence ID" value="WVZ64467.1"/>
    <property type="molecule type" value="Genomic_DNA"/>
</dbReference>
<evidence type="ECO:0000259" key="1">
    <source>
        <dbReference type="Pfam" id="PF13961"/>
    </source>
</evidence>
<evidence type="ECO:0000313" key="2">
    <source>
        <dbReference type="EMBL" id="WVZ64467.1"/>
    </source>
</evidence>
<sequence length="68" mass="7614">MAERVVASSNSVELPMLTAGNYHEWSTVVQVSLEALELWDTVEKKCKERAKDRRALAAILRAVPGEMK</sequence>